<evidence type="ECO:0000313" key="3">
    <source>
        <dbReference type="Proteomes" id="UP001560045"/>
    </source>
</evidence>
<accession>A0ABV3XEX4</accession>
<organism evidence="2 3">
    <name type="scientific">Geodermatophilus maliterrae</name>
    <dbReference type="NCBI Taxonomy" id="3162531"/>
    <lineage>
        <taxon>Bacteria</taxon>
        <taxon>Bacillati</taxon>
        <taxon>Actinomycetota</taxon>
        <taxon>Actinomycetes</taxon>
        <taxon>Geodermatophilales</taxon>
        <taxon>Geodermatophilaceae</taxon>
        <taxon>Geodermatophilus</taxon>
    </lineage>
</organism>
<dbReference type="EMBL" id="JBFNXQ010000033">
    <property type="protein sequence ID" value="MEX5719129.1"/>
    <property type="molecule type" value="Genomic_DNA"/>
</dbReference>
<feature type="compositionally biased region" description="Low complexity" evidence="1">
    <location>
        <begin position="48"/>
        <end position="73"/>
    </location>
</feature>
<gene>
    <name evidence="2" type="ORF">ABQ292_12240</name>
</gene>
<protein>
    <recommendedName>
        <fullName evidence="4">Serine/threonine protein kinase</fullName>
    </recommendedName>
</protein>
<feature type="region of interest" description="Disordered" evidence="1">
    <location>
        <begin position="205"/>
        <end position="239"/>
    </location>
</feature>
<reference evidence="2 3" key="1">
    <citation type="submission" date="2024-06" db="EMBL/GenBank/DDBJ databases">
        <title>Draft genome sequence of Geodermatophilus badlandi, a novel member of the Geodermatophilaceae isolated from badland sedimentary rocks in the Red desert, Wyoming, USA.</title>
        <authorList>
            <person name="Ben Tekaya S."/>
            <person name="Nouioui I."/>
            <person name="Flores G.M."/>
            <person name="Shaal M.N."/>
            <person name="Bredoire F."/>
            <person name="Basile F."/>
            <person name="Van Diepen L."/>
            <person name="Ward N.L."/>
        </authorList>
    </citation>
    <scope>NUCLEOTIDE SEQUENCE [LARGE SCALE GENOMIC DNA]</scope>
    <source>
        <strain evidence="2 3">WL48A</strain>
    </source>
</reference>
<sequence>MSARRRRAASPLATLGAVVLLTVVLFAANSRVDPAASTAPAYPGTGGAETSTAPPSAEPTTEPSAEPTPTSEAPSPPAELQAVYAGVTSGGEATIAMAVNDDQVAAYLCDGAAIEAWLQGTLDGDTITLAGRNGAGLSGSVTDGTVFGTVTTSSGLTMPFSAAESQPPAGVYESRTTLDGLATRIGWAVLPDGTQVGVATVGDTKREAPPLDLTDGTFEIDGSPGTAEPITGSDTVVGG</sequence>
<evidence type="ECO:0000256" key="1">
    <source>
        <dbReference type="SAM" id="MobiDB-lite"/>
    </source>
</evidence>
<proteinExistence type="predicted"/>
<feature type="region of interest" description="Disordered" evidence="1">
    <location>
        <begin position="35"/>
        <end position="77"/>
    </location>
</feature>
<dbReference type="RefSeq" id="WP_369206654.1">
    <property type="nucleotide sequence ID" value="NZ_JBFNXQ010000033.1"/>
</dbReference>
<keyword evidence="3" id="KW-1185">Reference proteome</keyword>
<evidence type="ECO:0000313" key="2">
    <source>
        <dbReference type="EMBL" id="MEX5719129.1"/>
    </source>
</evidence>
<dbReference type="Proteomes" id="UP001560045">
    <property type="component" value="Unassembled WGS sequence"/>
</dbReference>
<comment type="caution">
    <text evidence="2">The sequence shown here is derived from an EMBL/GenBank/DDBJ whole genome shotgun (WGS) entry which is preliminary data.</text>
</comment>
<evidence type="ECO:0008006" key="4">
    <source>
        <dbReference type="Google" id="ProtNLM"/>
    </source>
</evidence>
<name>A0ABV3XEX4_9ACTN</name>